<reference evidence="3" key="1">
    <citation type="journal article" date="2019" name="Int. J. Syst. Evol. Microbiol.">
        <title>The Global Catalogue of Microorganisms (GCM) 10K type strain sequencing project: providing services to taxonomists for standard genome sequencing and annotation.</title>
        <authorList>
            <consortium name="The Broad Institute Genomics Platform"/>
            <consortium name="The Broad Institute Genome Sequencing Center for Infectious Disease"/>
            <person name="Wu L."/>
            <person name="Ma J."/>
        </authorList>
    </citation>
    <scope>NUCLEOTIDE SEQUENCE [LARGE SCALE GENOMIC DNA]</scope>
    <source>
        <strain evidence="3">TBRC 7912</strain>
    </source>
</reference>
<name>A0ABV8EXV6_9ACTN</name>
<evidence type="ECO:0000313" key="2">
    <source>
        <dbReference type="EMBL" id="MFC3980163.1"/>
    </source>
</evidence>
<evidence type="ECO:0008006" key="4">
    <source>
        <dbReference type="Google" id="ProtNLM"/>
    </source>
</evidence>
<accession>A0ABV8EXV6</accession>
<dbReference type="RefSeq" id="WP_386189111.1">
    <property type="nucleotide sequence ID" value="NZ_JBHSBC010000008.1"/>
</dbReference>
<keyword evidence="3" id="KW-1185">Reference proteome</keyword>
<gene>
    <name evidence="2" type="ORF">ACFOYY_08540</name>
</gene>
<evidence type="ECO:0000256" key="1">
    <source>
        <dbReference type="SAM" id="Coils"/>
    </source>
</evidence>
<protein>
    <recommendedName>
        <fullName evidence="4">PspA/IM30 family protein</fullName>
    </recommendedName>
</protein>
<proteinExistence type="predicted"/>
<organism evidence="2 3">
    <name type="scientific">Streptosporangium jomthongense</name>
    <dbReference type="NCBI Taxonomy" id="1193683"/>
    <lineage>
        <taxon>Bacteria</taxon>
        <taxon>Bacillati</taxon>
        <taxon>Actinomycetota</taxon>
        <taxon>Actinomycetes</taxon>
        <taxon>Streptosporangiales</taxon>
        <taxon>Streptosporangiaceae</taxon>
        <taxon>Streptosporangium</taxon>
    </lineage>
</organism>
<comment type="caution">
    <text evidence="2">The sequence shown here is derived from an EMBL/GenBank/DDBJ whole genome shotgun (WGS) entry which is preliminary data.</text>
</comment>
<sequence length="142" mass="15657">MAKRIVRRGSQQIRAELELLEALEPIADEHQEAKEAYRAALASGDREAIEAAKERKLQASNQLNETRTWLRREQEIVHLAATIVAIEQRLAGPILDQDGEEDAAQRAELEAAVGQARSQLERAQAEAAVVRRELAALTGAEA</sequence>
<dbReference type="Proteomes" id="UP001595698">
    <property type="component" value="Unassembled WGS sequence"/>
</dbReference>
<dbReference type="EMBL" id="JBHSBC010000008">
    <property type="protein sequence ID" value="MFC3980163.1"/>
    <property type="molecule type" value="Genomic_DNA"/>
</dbReference>
<feature type="coiled-coil region" evidence="1">
    <location>
        <begin position="106"/>
        <end position="140"/>
    </location>
</feature>
<keyword evidence="1" id="KW-0175">Coiled coil</keyword>
<evidence type="ECO:0000313" key="3">
    <source>
        <dbReference type="Proteomes" id="UP001595698"/>
    </source>
</evidence>